<reference evidence="4" key="1">
    <citation type="submission" date="2019-06" db="EMBL/GenBank/DDBJ databases">
        <title>Gordonia isolated from sludge of a wastewater treatment plant.</title>
        <authorList>
            <person name="Tamura T."/>
            <person name="Aoyama K."/>
            <person name="Kang Y."/>
            <person name="Saito S."/>
            <person name="Akiyama N."/>
            <person name="Yazawa K."/>
            <person name="Gonoi T."/>
            <person name="Mikami Y."/>
        </authorList>
    </citation>
    <scope>NUCLEOTIDE SEQUENCE [LARGE SCALE GENOMIC DNA]</scope>
    <source>
        <strain evidence="4">NBRC 107696</strain>
    </source>
</reference>
<keyword evidence="4" id="KW-1185">Reference proteome</keyword>
<feature type="chain" id="PRO_5029453820" description="Peptidase" evidence="2">
    <location>
        <begin position="30"/>
        <end position="336"/>
    </location>
</feature>
<dbReference type="AlphaFoldDB" id="A0A7I9V7K1"/>
<organism evidence="3 4">
    <name type="scientific">Gordonia spumicola</name>
    <dbReference type="NCBI Taxonomy" id="589161"/>
    <lineage>
        <taxon>Bacteria</taxon>
        <taxon>Bacillati</taxon>
        <taxon>Actinomycetota</taxon>
        <taxon>Actinomycetes</taxon>
        <taxon>Mycobacteriales</taxon>
        <taxon>Gordoniaceae</taxon>
        <taxon>Gordonia</taxon>
    </lineage>
</organism>
<dbReference type="Proteomes" id="UP000444960">
    <property type="component" value="Unassembled WGS sequence"/>
</dbReference>
<evidence type="ECO:0000256" key="2">
    <source>
        <dbReference type="SAM" id="SignalP"/>
    </source>
</evidence>
<keyword evidence="1" id="KW-0472">Membrane</keyword>
<gene>
    <name evidence="3" type="ORF">nbrc107696_15070</name>
</gene>
<comment type="caution">
    <text evidence="3">The sequence shown here is derived from an EMBL/GenBank/DDBJ whole genome shotgun (WGS) entry which is preliminary data.</text>
</comment>
<dbReference type="PROSITE" id="PS51257">
    <property type="entry name" value="PROKAR_LIPOPROTEIN"/>
    <property type="match status" value="1"/>
</dbReference>
<feature type="signal peptide" evidence="2">
    <location>
        <begin position="1"/>
        <end position="29"/>
    </location>
</feature>
<proteinExistence type="predicted"/>
<feature type="transmembrane region" description="Helical" evidence="1">
    <location>
        <begin position="303"/>
        <end position="325"/>
    </location>
</feature>
<keyword evidence="1" id="KW-1133">Transmembrane helix</keyword>
<name>A0A7I9V7K1_9ACTN</name>
<accession>A0A7I9V7K1</accession>
<keyword evidence="2" id="KW-0732">Signal</keyword>
<keyword evidence="1" id="KW-0812">Transmembrane</keyword>
<sequence>MRPLTFARMILAALVAVLAVGACVAPRVAAEPEDGTPAGSIGIRLVDVPAKAKDDPRAKLYIVDNMKPGSTITRRVQVTNNTGHRATVKMYAGPARITDGTFMFDEPGATSALTSWIHVDKPTLTLDDHEDAKVTVTIAVPADAPEMEQYAVVWASLTTPGENGGIGAESRVGVRVYLSVGPGNGPPSDFSIDAVTGSRTDDGRATVRAKVTNTGGRAVDISGDLKLTHGPGDLTAGKVGSTGVTIPPGESSDVVFTVPNSAQLPDGPWSASVSLASGVHKHTKDQSVTFTAPADSGPASRSITMPLVVTIIVVLAAAGLGAFLYRRRRAARSADQ</sequence>
<dbReference type="EMBL" id="BJOV01000003">
    <property type="protein sequence ID" value="GEE01061.1"/>
    <property type="molecule type" value="Genomic_DNA"/>
</dbReference>
<evidence type="ECO:0000313" key="3">
    <source>
        <dbReference type="EMBL" id="GEE01061.1"/>
    </source>
</evidence>
<evidence type="ECO:0000256" key="1">
    <source>
        <dbReference type="SAM" id="Phobius"/>
    </source>
</evidence>
<evidence type="ECO:0008006" key="5">
    <source>
        <dbReference type="Google" id="ProtNLM"/>
    </source>
</evidence>
<dbReference type="RefSeq" id="WP_161894908.1">
    <property type="nucleotide sequence ID" value="NZ_BJOV01000003.1"/>
</dbReference>
<dbReference type="OrthoDB" id="3212949at2"/>
<evidence type="ECO:0000313" key="4">
    <source>
        <dbReference type="Proteomes" id="UP000444960"/>
    </source>
</evidence>
<protein>
    <recommendedName>
        <fullName evidence="5">Peptidase</fullName>
    </recommendedName>
</protein>